<dbReference type="RefSeq" id="WP_017840082.1">
    <property type="nucleotide sequence ID" value="NZ_CP035467.1"/>
</dbReference>
<dbReference type="GO" id="GO:0006508">
    <property type="term" value="P:proteolysis"/>
    <property type="evidence" value="ECO:0007669"/>
    <property type="project" value="UniProtKB-KW"/>
</dbReference>
<dbReference type="Pfam" id="PF20442">
    <property type="entry name" value="BrxL_N"/>
    <property type="match status" value="1"/>
</dbReference>
<dbReference type="InterPro" id="IPR014061">
    <property type="entry name" value="BrxL-like"/>
</dbReference>
<feature type="domain" description="BREX system Lon protease-like BrxL N-terminal" evidence="1">
    <location>
        <begin position="14"/>
        <end position="141"/>
    </location>
</feature>
<keyword evidence="3" id="KW-1185">Reference proteome</keyword>
<evidence type="ECO:0000313" key="2">
    <source>
        <dbReference type="EMBL" id="QCW82111.1"/>
    </source>
</evidence>
<dbReference type="SUPFAM" id="SSF52540">
    <property type="entry name" value="P-loop containing nucleoside triphosphate hydrolases"/>
    <property type="match status" value="1"/>
</dbReference>
<dbReference type="GO" id="GO:0008233">
    <property type="term" value="F:peptidase activity"/>
    <property type="evidence" value="ECO:0007669"/>
    <property type="project" value="UniProtKB-KW"/>
</dbReference>
<gene>
    <name evidence="2" type="primary">brxL</name>
    <name evidence="2" type="ORF">EQU24_07520</name>
</gene>
<dbReference type="STRING" id="675511.GCA_000341735_01520"/>
<dbReference type="EMBL" id="CP035467">
    <property type="protein sequence ID" value="QCW82111.1"/>
    <property type="molecule type" value="Genomic_DNA"/>
</dbReference>
<dbReference type="Proteomes" id="UP000305881">
    <property type="component" value="Chromosome"/>
</dbReference>
<evidence type="ECO:0000313" key="3">
    <source>
        <dbReference type="Proteomes" id="UP000305881"/>
    </source>
</evidence>
<dbReference type="InterPro" id="IPR027417">
    <property type="entry name" value="P-loop_NTPase"/>
</dbReference>
<organism evidence="2 3">
    <name type="scientific">Methylotuvimicrobium buryatense</name>
    <name type="common">Methylomicrobium buryatense</name>
    <dbReference type="NCBI Taxonomy" id="95641"/>
    <lineage>
        <taxon>Bacteria</taxon>
        <taxon>Pseudomonadati</taxon>
        <taxon>Pseudomonadota</taxon>
        <taxon>Gammaproteobacteria</taxon>
        <taxon>Methylococcales</taxon>
        <taxon>Methylococcaceae</taxon>
        <taxon>Methylotuvimicrobium</taxon>
    </lineage>
</organism>
<dbReference type="Pfam" id="PF13337">
    <property type="entry name" value="BrxL_ATPase"/>
    <property type="match status" value="1"/>
</dbReference>
<dbReference type="KEGG" id="mbur:EQU24_07520"/>
<dbReference type="AlphaFoldDB" id="A0A4P9UPF3"/>
<sequence length="467" mass="53191">MNKEDLDEKIRANFAELVIDKALVRRLKIRENRAIPSFVEEWLIARFQEPEKTDSEIYQAITGFMSKHLPTKTEKDKLKRLLQRGESLVLLDRFEVQIDIKNNKQRVTIPSLDETQASVTHEVLDNNESLLEGGQWGAGRLILRDDGKDKKVIELIEFNPMQSGKVNLQQLIKARQQFTTQEWIAFILRAMGYEPCTYSDNEQTNLILRLLPMLQNNLNMMELAPKGTGKSFIFSNLSRYVYLNSGGGLTPAQLFKNLNTKVVGLLAKNDVLVLDEGQSISFKGADDIQAKFKDYLESGHYTIGGDKITSDCGLMILANIDLYESKPRRTDYIRHLPEMFHESALLDRFHGFIAGWEIPRFVTGNAAQGLGMKADVFGEYLHQLRTVSTTEFPFGQCPIFSKDSDIRDVKAVTRLATALSKLLLINPDHSDYEAYVLTPAKELRQRVRSQLAELDPHEFASELKVYV</sequence>
<accession>A0A4P9UPF3</accession>
<dbReference type="NCBIfam" id="TIGR02688">
    <property type="entry name" value="BREX system Lon protease-like protein BrxL"/>
    <property type="match status" value="1"/>
</dbReference>
<protein>
    <submittedName>
        <fullName evidence="2">BREX system Lon protease-like protein BrxL</fullName>
    </submittedName>
</protein>
<name>A0A4P9UPF3_METBY</name>
<proteinExistence type="predicted"/>
<dbReference type="OrthoDB" id="5297084at2"/>
<evidence type="ECO:0000259" key="1">
    <source>
        <dbReference type="Pfam" id="PF20442"/>
    </source>
</evidence>
<reference evidence="3" key="1">
    <citation type="journal article" date="2019" name="J. Bacteriol.">
        <title>A Mutagenic Screen Identifies a TonB-Dependent Receptor Required for the Lanthanide Metal Switch in the Type I Methanotroph 'Methylotuvimicrobium buryatense' 5GB1C.</title>
        <authorList>
            <person name="Groom J.D."/>
            <person name="Ford S.M."/>
            <person name="Pesesky M.W."/>
            <person name="Lidstrom M.E."/>
        </authorList>
    </citation>
    <scope>NUCLEOTIDE SEQUENCE [LARGE SCALE GENOMIC DNA]</scope>
    <source>
        <strain evidence="3">5GB1C</strain>
    </source>
</reference>
<dbReference type="InterPro" id="IPR046838">
    <property type="entry name" value="BrxL_N"/>
</dbReference>